<evidence type="ECO:0000313" key="2">
    <source>
        <dbReference type="EMBL" id="MCS3678761.1"/>
    </source>
</evidence>
<evidence type="ECO:0000256" key="1">
    <source>
        <dbReference type="SAM" id="Phobius"/>
    </source>
</evidence>
<feature type="transmembrane region" description="Helical" evidence="1">
    <location>
        <begin position="391"/>
        <end position="410"/>
    </location>
</feature>
<feature type="transmembrane region" description="Helical" evidence="1">
    <location>
        <begin position="148"/>
        <end position="170"/>
    </location>
</feature>
<keyword evidence="1" id="KW-0472">Membrane</keyword>
<feature type="transmembrane region" description="Helical" evidence="1">
    <location>
        <begin position="111"/>
        <end position="128"/>
    </location>
</feature>
<feature type="transmembrane region" description="Helical" evidence="1">
    <location>
        <begin position="365"/>
        <end position="384"/>
    </location>
</feature>
<accession>A0A9X2Q387</accession>
<keyword evidence="1" id="KW-0812">Transmembrane</keyword>
<feature type="transmembrane region" description="Helical" evidence="1">
    <location>
        <begin position="6"/>
        <end position="22"/>
    </location>
</feature>
<name>A0A9X2Q387_9BACT</name>
<keyword evidence="1" id="KW-1133">Transmembrane helix</keyword>
<dbReference type="Proteomes" id="UP001155027">
    <property type="component" value="Unassembled WGS sequence"/>
</dbReference>
<dbReference type="EMBL" id="JANUAU010000009">
    <property type="protein sequence ID" value="MCS3678761.1"/>
    <property type="molecule type" value="Genomic_DNA"/>
</dbReference>
<feature type="transmembrane region" description="Helical" evidence="1">
    <location>
        <begin position="70"/>
        <end position="90"/>
    </location>
</feature>
<feature type="transmembrane region" description="Helical" evidence="1">
    <location>
        <begin position="31"/>
        <end position="50"/>
    </location>
</feature>
<feature type="transmembrane region" description="Helical" evidence="1">
    <location>
        <begin position="182"/>
        <end position="198"/>
    </location>
</feature>
<reference evidence="2" key="1">
    <citation type="submission" date="2022-08" db="EMBL/GenBank/DDBJ databases">
        <title>Genomic Encyclopedia of Type Strains, Phase V (KMG-V): Genome sequencing to study the core and pangenomes of soil and plant-associated prokaryotes.</title>
        <authorList>
            <person name="Whitman W."/>
        </authorList>
    </citation>
    <scope>NUCLEOTIDE SEQUENCE</scope>
    <source>
        <strain evidence="2">0</strain>
    </source>
</reference>
<dbReference type="AlphaFoldDB" id="A0A9X2Q387"/>
<protein>
    <submittedName>
        <fullName evidence="2">Oligosaccharide repeat unit polymerase</fullName>
    </submittedName>
</protein>
<feature type="transmembrane region" description="Helical" evidence="1">
    <location>
        <begin position="204"/>
        <end position="219"/>
    </location>
</feature>
<comment type="caution">
    <text evidence="2">The sequence shown here is derived from an EMBL/GenBank/DDBJ whole genome shotgun (WGS) entry which is preliminary data.</text>
</comment>
<gene>
    <name evidence="2" type="ORF">GGP71_002702</name>
</gene>
<dbReference type="RefSeq" id="WP_259080806.1">
    <property type="nucleotide sequence ID" value="NZ_JANUAU010000009.1"/>
</dbReference>
<feature type="transmembrane region" description="Helical" evidence="1">
    <location>
        <begin position="226"/>
        <end position="246"/>
    </location>
</feature>
<dbReference type="NCBIfam" id="TIGR04370">
    <property type="entry name" value="glyco_rpt_poly"/>
    <property type="match status" value="1"/>
</dbReference>
<evidence type="ECO:0000313" key="3">
    <source>
        <dbReference type="Proteomes" id="UP001155027"/>
    </source>
</evidence>
<organism evidence="2 3">
    <name type="scientific">Salinibacter ruber</name>
    <dbReference type="NCBI Taxonomy" id="146919"/>
    <lineage>
        <taxon>Bacteria</taxon>
        <taxon>Pseudomonadati</taxon>
        <taxon>Rhodothermota</taxon>
        <taxon>Rhodothermia</taxon>
        <taxon>Rhodothermales</taxon>
        <taxon>Salinibacteraceae</taxon>
        <taxon>Salinibacter</taxon>
    </lineage>
</organism>
<sequence>MFELFTWGIALMVVAGVLWGTFRHRDTLHPLVYTMPMIAFMYVIQPYQLYTDRTLQLWFSGAELSFVQGLNFACTATFFLGCIVGSKGLQYDVRRSDFFSALSPEQWRRKLFWAAIVLGGVAFALYAYGLSNVGGFVAAYDSPKGGGWAASGYLRDFTILSVPAVVLLFMSRGTTGLKKWDYVLLGGLLLPTLVHGLLGARRGPTFMGIAALAAGWYLAQNRRPSLWQVLAGGATVGALLLLLVTFRGEIYLGSYFLLGGGPETAEMVEQAFSETTEAEGGNEFVYGSYTVLTAREEGFYWGKRYLTYLFVRPIPSAIWPTKYQDVGMGELLTNAGTLVESSDPVHGNIPVGAAPGFIGDLYVEFGWGSVAAAFFLGWFFAFGWRRMLTRGGLWTVFYSVQMVLSLYLIAQTVEAVLVRFLVTLIPTVLAWTYFRPSQIPPLWSRSRHALKISSSKEEVSV</sequence>
<feature type="transmembrane region" description="Helical" evidence="1">
    <location>
        <begin position="416"/>
        <end position="434"/>
    </location>
</feature>
<proteinExistence type="predicted"/>